<feature type="transmembrane region" description="Helical" evidence="1">
    <location>
        <begin position="36"/>
        <end position="57"/>
    </location>
</feature>
<keyword evidence="1" id="KW-1133">Transmembrane helix</keyword>
<gene>
    <name evidence="2" type="ORF">KQX54_001760</name>
</gene>
<evidence type="ECO:0000313" key="2">
    <source>
        <dbReference type="EMBL" id="KAH0557214.1"/>
    </source>
</evidence>
<dbReference type="AlphaFoldDB" id="A0AAV7IRL0"/>
<sequence>MEVIELFDRLNESLDTSFPWKWLTPLLERYEISSRVIIISLTSLLGILFLILFLVILRKWKNKRNFSPEVKEFVGAQREEP</sequence>
<keyword evidence="1" id="KW-0812">Transmembrane</keyword>
<protein>
    <submittedName>
        <fullName evidence="2">Uncharacterized protein</fullName>
    </submittedName>
</protein>
<reference evidence="2 3" key="1">
    <citation type="journal article" date="2021" name="J. Hered.">
        <title>A chromosome-level genome assembly of the parasitoid wasp, Cotesia glomerata (Hymenoptera: Braconidae).</title>
        <authorList>
            <person name="Pinto B.J."/>
            <person name="Weis J.J."/>
            <person name="Gamble T."/>
            <person name="Ode P.J."/>
            <person name="Paul R."/>
            <person name="Zaspel J.M."/>
        </authorList>
    </citation>
    <scope>NUCLEOTIDE SEQUENCE [LARGE SCALE GENOMIC DNA]</scope>
    <source>
        <strain evidence="2">CgM1</strain>
    </source>
</reference>
<evidence type="ECO:0000256" key="1">
    <source>
        <dbReference type="SAM" id="Phobius"/>
    </source>
</evidence>
<dbReference type="EMBL" id="JAHXZJ010000747">
    <property type="protein sequence ID" value="KAH0557214.1"/>
    <property type="molecule type" value="Genomic_DNA"/>
</dbReference>
<proteinExistence type="predicted"/>
<dbReference type="Proteomes" id="UP000826195">
    <property type="component" value="Unassembled WGS sequence"/>
</dbReference>
<name>A0AAV7IRL0_COTGL</name>
<organism evidence="2 3">
    <name type="scientific">Cotesia glomerata</name>
    <name type="common">Lepidopteran parasitic wasp</name>
    <name type="synonym">Apanteles glomeratus</name>
    <dbReference type="NCBI Taxonomy" id="32391"/>
    <lineage>
        <taxon>Eukaryota</taxon>
        <taxon>Metazoa</taxon>
        <taxon>Ecdysozoa</taxon>
        <taxon>Arthropoda</taxon>
        <taxon>Hexapoda</taxon>
        <taxon>Insecta</taxon>
        <taxon>Pterygota</taxon>
        <taxon>Neoptera</taxon>
        <taxon>Endopterygota</taxon>
        <taxon>Hymenoptera</taxon>
        <taxon>Apocrita</taxon>
        <taxon>Ichneumonoidea</taxon>
        <taxon>Braconidae</taxon>
        <taxon>Microgastrinae</taxon>
        <taxon>Cotesia</taxon>
    </lineage>
</organism>
<keyword evidence="1" id="KW-0472">Membrane</keyword>
<comment type="caution">
    <text evidence="2">The sequence shown here is derived from an EMBL/GenBank/DDBJ whole genome shotgun (WGS) entry which is preliminary data.</text>
</comment>
<evidence type="ECO:0000313" key="3">
    <source>
        <dbReference type="Proteomes" id="UP000826195"/>
    </source>
</evidence>
<accession>A0AAV7IRL0</accession>
<keyword evidence="3" id="KW-1185">Reference proteome</keyword>